<dbReference type="InterPro" id="IPR043128">
    <property type="entry name" value="Rev_trsase/Diguanyl_cyclase"/>
</dbReference>
<comment type="caution">
    <text evidence="12">The sequence shown here is derived from an EMBL/GenBank/DDBJ whole genome shotgun (WGS) entry which is preliminary data.</text>
</comment>
<feature type="transmembrane region" description="Helical" evidence="6">
    <location>
        <begin position="308"/>
        <end position="331"/>
    </location>
</feature>
<dbReference type="InterPro" id="IPR000014">
    <property type="entry name" value="PAS"/>
</dbReference>
<dbReference type="GO" id="GO:0005886">
    <property type="term" value="C:plasma membrane"/>
    <property type="evidence" value="ECO:0007669"/>
    <property type="project" value="UniProtKB-SubCell"/>
</dbReference>
<keyword evidence="3 6" id="KW-0812">Transmembrane</keyword>
<dbReference type="CDD" id="cd06225">
    <property type="entry name" value="HAMP"/>
    <property type="match status" value="1"/>
</dbReference>
<dbReference type="Gene3D" id="3.20.20.450">
    <property type="entry name" value="EAL domain"/>
    <property type="match status" value="1"/>
</dbReference>
<name>A0A6N6N0Y8_9BACT</name>
<dbReference type="SUPFAM" id="SSF158472">
    <property type="entry name" value="HAMP domain-like"/>
    <property type="match status" value="1"/>
</dbReference>
<dbReference type="InterPro" id="IPR004010">
    <property type="entry name" value="Double_Cache_2"/>
</dbReference>
<dbReference type="OrthoDB" id="7673416at2"/>
<dbReference type="Pfam" id="PF00672">
    <property type="entry name" value="HAMP"/>
    <property type="match status" value="1"/>
</dbReference>
<accession>A0A6N6N0Y8</accession>
<evidence type="ECO:0000259" key="11">
    <source>
        <dbReference type="PROSITE" id="PS50887"/>
    </source>
</evidence>
<dbReference type="CDD" id="cd12912">
    <property type="entry name" value="PDC2_MCP_like"/>
    <property type="match status" value="2"/>
</dbReference>
<dbReference type="SMART" id="SM00267">
    <property type="entry name" value="GGDEF"/>
    <property type="match status" value="1"/>
</dbReference>
<dbReference type="SUPFAM" id="SSF141868">
    <property type="entry name" value="EAL domain-like"/>
    <property type="match status" value="1"/>
</dbReference>
<dbReference type="InterPro" id="IPR001633">
    <property type="entry name" value="EAL_dom"/>
</dbReference>
<dbReference type="SMART" id="SM00304">
    <property type="entry name" value="HAMP"/>
    <property type="match status" value="1"/>
</dbReference>
<dbReference type="PROSITE" id="PS50113">
    <property type="entry name" value="PAC"/>
    <property type="match status" value="1"/>
</dbReference>
<dbReference type="CDD" id="cd00130">
    <property type="entry name" value="PAS"/>
    <property type="match status" value="1"/>
</dbReference>
<sequence length="958" mass="108822">MIRRFLRGKSIGTRLVVGYSVLFLLVMSLVGGMSYLLVRGIVERDVRDELRVTTDSVAGMVRAATAASIRNRLRAIAEKNVQILSSLEAGVRSGKMTAREARRDARMILDSQTVGRTGYVYCLDSSGVVRLHPEKSVEGTDVSGREFVQRMQKLKQGYLEYAWQNPGEKRPREKALYVEYFKPWDWYVAVTSYRDEFSSLVDSADFRDSVLSIRLGQSGYAYVLDTKGNLIIHHRISDNVLDARDANGKQIVREMVRRKNGLFEYSWKNPGESRAREKVVAFRYLPEFDWIVAASIYRDEMYAPLHTLSWLFAGSGLLAMLLIIPLSALVARSISSPLQRLMLMLQKAADGDYSVRGNGDSEDELGRLTLRFNQFMDVLQQSRERLDSEMGIRRQVEHKQVLFEEVFQNALEGIVITDVNGRIVTVNPAFTVITGYERHEVVGENPRVLKSDKHSEEFYREMWQSLKENGHWAGEIWNRRKNGEPYPELLTISAIHDENGQVSHYVSMFHDLTDMKRQEEELHYQHNHDALTGLPNRVLLLDRLSVAMNHAARDDGRVVVLYIDLDNFKNVNDSMGHSMGDLLLQQAAERFGATLHEEDTLARIGGDEFVALLEGRFDERYAVDVVHQLLAAMEPPFILGGEEAYITASVGMTFYPEDGKDPDTLIKNADMAMSGAKNLGKNSYHVFTREMDDRVNRRMQLERDMRQGLKRDEFMVYYQPKIDLANKKISGMEALVRWVRLDGTVVSPMDFIPLAEENGLIIDIGARVLDKACAFLRILDEGPHAGLNVAVNLSPEQFRQEDLVEMVRRTLDIHDLSPDRLDLEITESTIMRDIDDTVYKLNQLVAMGIRISIDDFGTGYSSMYYLKKFPIDTLKIDRSFVRDICEDPNDANIVQTITVMADNLGIKVVAEGVETVEQQELLTSFGCQQVQGFLFSPPLPAPGFEEYLTGFETRSGEG</sequence>
<dbReference type="InterPro" id="IPR029787">
    <property type="entry name" value="Nucleotide_cyclase"/>
</dbReference>
<evidence type="ECO:0000313" key="13">
    <source>
        <dbReference type="Proteomes" id="UP000438699"/>
    </source>
</evidence>
<dbReference type="PANTHER" id="PTHR44757:SF2">
    <property type="entry name" value="BIOFILM ARCHITECTURE MAINTENANCE PROTEIN MBAA"/>
    <property type="match status" value="1"/>
</dbReference>
<dbReference type="GO" id="GO:0007165">
    <property type="term" value="P:signal transduction"/>
    <property type="evidence" value="ECO:0007669"/>
    <property type="project" value="InterPro"/>
</dbReference>
<dbReference type="CDD" id="cd01949">
    <property type="entry name" value="GGDEF"/>
    <property type="match status" value="1"/>
</dbReference>
<dbReference type="RefSeq" id="WP_151151232.1">
    <property type="nucleotide sequence ID" value="NZ_WAIE01000004.1"/>
</dbReference>
<dbReference type="NCBIfam" id="TIGR00254">
    <property type="entry name" value="GGDEF"/>
    <property type="match status" value="1"/>
</dbReference>
<dbReference type="InterPro" id="IPR001610">
    <property type="entry name" value="PAC"/>
</dbReference>
<evidence type="ECO:0000259" key="9">
    <source>
        <dbReference type="PROSITE" id="PS50883"/>
    </source>
</evidence>
<feature type="domain" description="HAMP" evidence="10">
    <location>
        <begin position="332"/>
        <end position="384"/>
    </location>
</feature>
<keyword evidence="5 6" id="KW-0472">Membrane</keyword>
<proteinExistence type="predicted"/>
<evidence type="ECO:0000256" key="2">
    <source>
        <dbReference type="ARBA" id="ARBA00022475"/>
    </source>
</evidence>
<protein>
    <submittedName>
        <fullName evidence="12">EAL domain-containing protein</fullName>
    </submittedName>
</protein>
<dbReference type="SUPFAM" id="SSF55073">
    <property type="entry name" value="Nucleotide cyclase"/>
    <property type="match status" value="1"/>
</dbReference>
<dbReference type="PROSITE" id="PS50885">
    <property type="entry name" value="HAMP"/>
    <property type="match status" value="1"/>
</dbReference>
<evidence type="ECO:0000256" key="4">
    <source>
        <dbReference type="ARBA" id="ARBA00022989"/>
    </source>
</evidence>
<dbReference type="NCBIfam" id="TIGR00229">
    <property type="entry name" value="sensory_box"/>
    <property type="match status" value="1"/>
</dbReference>
<comment type="subcellular location">
    <subcellularLocation>
        <location evidence="1">Cell membrane</location>
        <topology evidence="1">Multi-pass membrane protein</topology>
    </subcellularLocation>
</comment>
<keyword evidence="2" id="KW-1003">Cell membrane</keyword>
<dbReference type="SMART" id="SM01049">
    <property type="entry name" value="Cache_2"/>
    <property type="match status" value="2"/>
</dbReference>
<reference evidence="12 13" key="1">
    <citation type="journal article" date="2017" name="Int. J. Syst. Evol. Microbiol.">
        <title>Desulfovibrio senegalensis sp. nov., a mesophilic sulfate reducer isolated from marine sediment.</title>
        <authorList>
            <person name="Thioye A."/>
            <person name="Gam Z.B.A."/>
            <person name="Mbengue M."/>
            <person name="Cayol J.L."/>
            <person name="Joseph-Bartoli M."/>
            <person name="Toure-Kane C."/>
            <person name="Labat M."/>
        </authorList>
    </citation>
    <scope>NUCLEOTIDE SEQUENCE [LARGE SCALE GENOMIC DNA]</scope>
    <source>
        <strain evidence="12 13">DSM 101509</strain>
    </source>
</reference>
<dbReference type="InterPro" id="IPR003660">
    <property type="entry name" value="HAMP_dom"/>
</dbReference>
<evidence type="ECO:0000256" key="5">
    <source>
        <dbReference type="ARBA" id="ARBA00023136"/>
    </source>
</evidence>
<dbReference type="Pfam" id="PF08269">
    <property type="entry name" value="dCache_2"/>
    <property type="match status" value="1"/>
</dbReference>
<dbReference type="Pfam" id="PF00563">
    <property type="entry name" value="EAL"/>
    <property type="match status" value="1"/>
</dbReference>
<dbReference type="AlphaFoldDB" id="A0A6N6N0Y8"/>
<feature type="domain" description="GGDEF" evidence="11">
    <location>
        <begin position="556"/>
        <end position="689"/>
    </location>
</feature>
<feature type="transmembrane region" description="Helical" evidence="6">
    <location>
        <begin position="16"/>
        <end position="38"/>
    </location>
</feature>
<feature type="domain" description="PAS" evidence="7">
    <location>
        <begin position="399"/>
        <end position="445"/>
    </location>
</feature>
<keyword evidence="4 6" id="KW-1133">Transmembrane helix</keyword>
<dbReference type="PROSITE" id="PS50112">
    <property type="entry name" value="PAS"/>
    <property type="match status" value="1"/>
</dbReference>
<dbReference type="SMART" id="SM00086">
    <property type="entry name" value="PAC"/>
    <property type="match status" value="1"/>
</dbReference>
<dbReference type="InterPro" id="IPR052155">
    <property type="entry name" value="Biofilm_reg_signaling"/>
</dbReference>
<dbReference type="PANTHER" id="PTHR44757">
    <property type="entry name" value="DIGUANYLATE CYCLASE DGCP"/>
    <property type="match status" value="1"/>
</dbReference>
<dbReference type="InterPro" id="IPR035919">
    <property type="entry name" value="EAL_sf"/>
</dbReference>
<evidence type="ECO:0000256" key="6">
    <source>
        <dbReference type="SAM" id="Phobius"/>
    </source>
</evidence>
<dbReference type="Pfam" id="PF13426">
    <property type="entry name" value="PAS_9"/>
    <property type="match status" value="1"/>
</dbReference>
<feature type="domain" description="EAL" evidence="9">
    <location>
        <begin position="698"/>
        <end position="952"/>
    </location>
</feature>
<evidence type="ECO:0000259" key="10">
    <source>
        <dbReference type="PROSITE" id="PS50885"/>
    </source>
</evidence>
<dbReference type="Gene3D" id="6.10.340.10">
    <property type="match status" value="1"/>
</dbReference>
<dbReference type="PROSITE" id="PS50887">
    <property type="entry name" value="GGDEF"/>
    <property type="match status" value="1"/>
</dbReference>
<evidence type="ECO:0000259" key="7">
    <source>
        <dbReference type="PROSITE" id="PS50112"/>
    </source>
</evidence>
<dbReference type="PROSITE" id="PS50883">
    <property type="entry name" value="EAL"/>
    <property type="match status" value="1"/>
</dbReference>
<dbReference type="InterPro" id="IPR000160">
    <property type="entry name" value="GGDEF_dom"/>
</dbReference>
<dbReference type="SUPFAM" id="SSF55785">
    <property type="entry name" value="PYP-like sensor domain (PAS domain)"/>
    <property type="match status" value="1"/>
</dbReference>
<dbReference type="Gene3D" id="3.30.450.20">
    <property type="entry name" value="PAS domain"/>
    <property type="match status" value="3"/>
</dbReference>
<evidence type="ECO:0000259" key="8">
    <source>
        <dbReference type="PROSITE" id="PS50113"/>
    </source>
</evidence>
<dbReference type="CDD" id="cd01948">
    <property type="entry name" value="EAL"/>
    <property type="match status" value="1"/>
</dbReference>
<dbReference type="SMART" id="SM00091">
    <property type="entry name" value="PAS"/>
    <property type="match status" value="1"/>
</dbReference>
<evidence type="ECO:0000256" key="1">
    <source>
        <dbReference type="ARBA" id="ARBA00004651"/>
    </source>
</evidence>
<dbReference type="Pfam" id="PF00990">
    <property type="entry name" value="GGDEF"/>
    <property type="match status" value="1"/>
</dbReference>
<organism evidence="12 13">
    <name type="scientific">Pseudodesulfovibrio senegalensis</name>
    <dbReference type="NCBI Taxonomy" id="1721087"/>
    <lineage>
        <taxon>Bacteria</taxon>
        <taxon>Pseudomonadati</taxon>
        <taxon>Thermodesulfobacteriota</taxon>
        <taxon>Desulfovibrionia</taxon>
        <taxon>Desulfovibrionales</taxon>
        <taxon>Desulfovibrionaceae</taxon>
    </lineage>
</organism>
<evidence type="ECO:0000256" key="3">
    <source>
        <dbReference type="ARBA" id="ARBA00022692"/>
    </source>
</evidence>
<dbReference type="InterPro" id="IPR000700">
    <property type="entry name" value="PAS-assoc_C"/>
</dbReference>
<dbReference type="EMBL" id="WAIE01000004">
    <property type="protein sequence ID" value="KAB1441489.1"/>
    <property type="molecule type" value="Genomic_DNA"/>
</dbReference>
<feature type="domain" description="PAC" evidence="8">
    <location>
        <begin position="472"/>
        <end position="524"/>
    </location>
</feature>
<dbReference type="Proteomes" id="UP000438699">
    <property type="component" value="Unassembled WGS sequence"/>
</dbReference>
<dbReference type="Gene3D" id="3.30.70.270">
    <property type="match status" value="1"/>
</dbReference>
<dbReference type="InterPro" id="IPR033480">
    <property type="entry name" value="sCache_2"/>
</dbReference>
<evidence type="ECO:0000313" key="12">
    <source>
        <dbReference type="EMBL" id="KAB1441489.1"/>
    </source>
</evidence>
<gene>
    <name evidence="12" type="ORF">F8A88_11150</name>
</gene>
<dbReference type="SMART" id="SM00052">
    <property type="entry name" value="EAL"/>
    <property type="match status" value="1"/>
</dbReference>
<keyword evidence="13" id="KW-1185">Reference proteome</keyword>
<dbReference type="InterPro" id="IPR035965">
    <property type="entry name" value="PAS-like_dom_sf"/>
</dbReference>